<evidence type="ECO:0000313" key="4">
    <source>
        <dbReference type="EMBL" id="OEU08336.1"/>
    </source>
</evidence>
<sequence length="503" mass="56118">MKSMRIIFSNLLLMAVIIFCVDAVENEYNELPTAFGHDTHKQHRRRNNAHLPKFSQKEERKGKGIGTPATIHNEGYDEDYDIGKGKGGGSYYYAKSAKKDFKKEKSGKSGKKDDKKSKKDAKDKKGHYKPYPKPTSKPVLRPTKKPSVHPPIQVPSSSNDWDSQSEDMLPSTGSSEDCPPARPPTLIPPTPTSAPTPTDGNENNAYRSIKLQLYAIDYTLSQTDRTPIKLDFLELQTVTASYFKDYMIKAYEVSTQATLVDFTTVFVTAHFTPGYPVHVQYNSTAYFSADSINIPTSKTLSIVLEKSLDDPQLYINELKDQLSEVNPFSTTTNTIITDPEDTPVTRTSTSQATRSIIGIASAAATFTLTLFVAILLCRRRNPTDDNSFNKKIEGDATVSGETFVSETQHSSIQGSSLSTCSSKSSIFSLKSSSANRTTQTRDNYSTVRSTAVERPRKIDTRRRQSRQTKMLKDLHEISTVYEKRPRTVEEIEKLLTIGDGDII</sequence>
<dbReference type="Proteomes" id="UP000095751">
    <property type="component" value="Unassembled WGS sequence"/>
</dbReference>
<dbReference type="OrthoDB" id="53017at2759"/>
<keyword evidence="2" id="KW-0472">Membrane</keyword>
<evidence type="ECO:0000256" key="1">
    <source>
        <dbReference type="SAM" id="MobiDB-lite"/>
    </source>
</evidence>
<proteinExistence type="predicted"/>
<keyword evidence="2" id="KW-1133">Transmembrane helix</keyword>
<evidence type="ECO:0000313" key="5">
    <source>
        <dbReference type="Proteomes" id="UP000095751"/>
    </source>
</evidence>
<keyword evidence="3" id="KW-0732">Signal</keyword>
<organism evidence="4 5">
    <name type="scientific">Fragilariopsis cylindrus CCMP1102</name>
    <dbReference type="NCBI Taxonomy" id="635003"/>
    <lineage>
        <taxon>Eukaryota</taxon>
        <taxon>Sar</taxon>
        <taxon>Stramenopiles</taxon>
        <taxon>Ochrophyta</taxon>
        <taxon>Bacillariophyta</taxon>
        <taxon>Bacillariophyceae</taxon>
        <taxon>Bacillariophycidae</taxon>
        <taxon>Bacillariales</taxon>
        <taxon>Bacillariaceae</taxon>
        <taxon>Fragilariopsis</taxon>
    </lineage>
</organism>
<feature type="region of interest" description="Disordered" evidence="1">
    <location>
        <begin position="37"/>
        <end position="80"/>
    </location>
</feature>
<feature type="chain" id="PRO_5009192153" description="SEA domain-containing protein" evidence="3">
    <location>
        <begin position="24"/>
        <end position="503"/>
    </location>
</feature>
<feature type="compositionally biased region" description="Pro residues" evidence="1">
    <location>
        <begin position="180"/>
        <end position="194"/>
    </location>
</feature>
<feature type="transmembrane region" description="Helical" evidence="2">
    <location>
        <begin position="356"/>
        <end position="377"/>
    </location>
</feature>
<keyword evidence="2" id="KW-0812">Transmembrane</keyword>
<accession>A0A1E7ER85</accession>
<dbReference type="KEGG" id="fcy:FRACYDRAFT_250130"/>
<reference evidence="4 5" key="1">
    <citation type="submission" date="2016-09" db="EMBL/GenBank/DDBJ databases">
        <title>Extensive genetic diversity and differential bi-allelic expression allows diatom success in the polar Southern Ocean.</title>
        <authorList>
            <consortium name="DOE Joint Genome Institute"/>
            <person name="Mock T."/>
            <person name="Otillar R.P."/>
            <person name="Strauss J."/>
            <person name="Dupont C."/>
            <person name="Frickenhaus S."/>
            <person name="Maumus F."/>
            <person name="Mcmullan M."/>
            <person name="Sanges R."/>
            <person name="Schmutz J."/>
            <person name="Toseland A."/>
            <person name="Valas R."/>
            <person name="Veluchamy A."/>
            <person name="Ward B.J."/>
            <person name="Allen A."/>
            <person name="Barry K."/>
            <person name="Falciatore A."/>
            <person name="Ferrante M."/>
            <person name="Fortunato A.E."/>
            <person name="Gloeckner G."/>
            <person name="Gruber A."/>
            <person name="Hipkin R."/>
            <person name="Janech M."/>
            <person name="Kroth P."/>
            <person name="Leese F."/>
            <person name="Lindquist E."/>
            <person name="Lyon B.R."/>
            <person name="Martin J."/>
            <person name="Mayer C."/>
            <person name="Parker M."/>
            <person name="Quesneville H."/>
            <person name="Raymond J."/>
            <person name="Uhlig C."/>
            <person name="Valentin K.U."/>
            <person name="Worden A.Z."/>
            <person name="Armbrust E.V."/>
            <person name="Bowler C."/>
            <person name="Green B."/>
            <person name="Moulton V."/>
            <person name="Van Oosterhout C."/>
            <person name="Grigoriev I."/>
        </authorList>
    </citation>
    <scope>NUCLEOTIDE SEQUENCE [LARGE SCALE GENOMIC DNA]</scope>
    <source>
        <strain evidence="4 5">CCMP1102</strain>
    </source>
</reference>
<dbReference type="EMBL" id="KV784381">
    <property type="protein sequence ID" value="OEU08336.1"/>
    <property type="molecule type" value="Genomic_DNA"/>
</dbReference>
<dbReference type="AlphaFoldDB" id="A0A1E7ER85"/>
<gene>
    <name evidence="4" type="ORF">FRACYDRAFT_250130</name>
</gene>
<feature type="compositionally biased region" description="Polar residues" evidence="1">
    <location>
        <begin position="437"/>
        <end position="449"/>
    </location>
</feature>
<name>A0A1E7ER85_9STRA</name>
<feature type="region of interest" description="Disordered" evidence="1">
    <location>
        <begin position="102"/>
        <end position="201"/>
    </location>
</feature>
<feature type="region of interest" description="Disordered" evidence="1">
    <location>
        <begin position="437"/>
        <end position="468"/>
    </location>
</feature>
<evidence type="ECO:0000256" key="2">
    <source>
        <dbReference type="SAM" id="Phobius"/>
    </source>
</evidence>
<dbReference type="InParanoid" id="A0A1E7ER85"/>
<protein>
    <recommendedName>
        <fullName evidence="6">SEA domain-containing protein</fullName>
    </recommendedName>
</protein>
<feature type="compositionally biased region" description="Basic and acidic residues" evidence="1">
    <location>
        <begin position="451"/>
        <end position="462"/>
    </location>
</feature>
<feature type="signal peptide" evidence="3">
    <location>
        <begin position="1"/>
        <end position="23"/>
    </location>
</feature>
<keyword evidence="5" id="KW-1185">Reference proteome</keyword>
<feature type="compositionally biased region" description="Basic and acidic residues" evidence="1">
    <location>
        <begin position="102"/>
        <end position="123"/>
    </location>
</feature>
<evidence type="ECO:0000256" key="3">
    <source>
        <dbReference type="SAM" id="SignalP"/>
    </source>
</evidence>
<evidence type="ECO:0008006" key="6">
    <source>
        <dbReference type="Google" id="ProtNLM"/>
    </source>
</evidence>